<dbReference type="Gene3D" id="2.40.110.10">
    <property type="entry name" value="Butyryl-CoA Dehydrogenase, subunit A, domain 2"/>
    <property type="match status" value="1"/>
</dbReference>
<evidence type="ECO:0000313" key="11">
    <source>
        <dbReference type="EMBL" id="MEJ5904376.1"/>
    </source>
</evidence>
<keyword evidence="3 6" id="KW-0285">Flavoprotein</keyword>
<proteinExistence type="inferred from homology"/>
<dbReference type="Pfam" id="PF02770">
    <property type="entry name" value="Acyl-CoA_dh_M"/>
    <property type="match status" value="1"/>
</dbReference>
<organism evidence="11 12">
    <name type="scientific">Pseudomonas kermanshahensis</name>
    <dbReference type="NCBI Taxonomy" id="2745482"/>
    <lineage>
        <taxon>Bacteria</taxon>
        <taxon>Pseudomonadati</taxon>
        <taxon>Pseudomonadota</taxon>
        <taxon>Gammaproteobacteria</taxon>
        <taxon>Pseudomonadales</taxon>
        <taxon>Pseudomonadaceae</taxon>
        <taxon>Pseudomonas</taxon>
    </lineage>
</organism>
<dbReference type="Pfam" id="PF00441">
    <property type="entry name" value="Acyl-CoA_dh_1"/>
    <property type="match status" value="1"/>
</dbReference>
<sequence length="582" mass="63819">MSIYRAPLQDIRFVIDHWLQAPAAWAESERFAGVDSALAHQLLEEGARFAEHQLLPLNMSGDREGCSFHAGKVTTPKGFRQAYQRYVEGGWPGLTCAVEHGGQGLPLLLGAALHEVIYACNHGWAMYSGIAHGAYECLRTFGSAELCRAWLGKIVSGECLPTMCLTEPQAGSDVGLIRTQARVDEAGAYRLTGNKVFISGGEHDLTDNIVHLVLARLPDAPAGSRGLSLFLVPKLTEQSQSNGVHCTGIEHKMGIHASATCSLSFDQAQGWLIGEPHCGLAALFVMMNSARTYVGQQGLAHAESAGQRALAYAQARVQMRAVVRPEGAPAAAADPVALHPAVRRVLWQSRALTEGMRAIGYWSAHLLDLAEQSQGAARHTLEARIGLLTPVVKAFFTEQGFQLASDALQVFGGYGYVTESGIEQTVRDSRVAMIYEGTNEIQANDLLVRKVLGDRGEALESLLDHVLEDAGLASDAEGRRWAQQLHVASDGLRAWVRGLVRHDDREYAYRAAGDFLQALAMVLLGHAWARAARLALMQVEQPFYRRKRQTAAYFFDHLWLRFEYRLQCLQMAELPLPFVDDL</sequence>
<dbReference type="InterPro" id="IPR025878">
    <property type="entry name" value="Acyl-CoA_dh-like_C_dom"/>
</dbReference>
<accession>A0ABU8R3F4</accession>
<name>A0ABU8R3F4_9PSED</name>
<comment type="similarity">
    <text evidence="2 6">Belongs to the acyl-CoA dehydrogenase family.</text>
</comment>
<evidence type="ECO:0000259" key="7">
    <source>
        <dbReference type="Pfam" id="PF00441"/>
    </source>
</evidence>
<dbReference type="PANTHER" id="PTHR42803:SF1">
    <property type="entry name" value="BROAD-SPECIFICITY LINEAR ACYL-COA DEHYDROGENASE FADE5"/>
    <property type="match status" value="1"/>
</dbReference>
<evidence type="ECO:0000256" key="3">
    <source>
        <dbReference type="ARBA" id="ARBA00022630"/>
    </source>
</evidence>
<reference evidence="11 12" key="1">
    <citation type="submission" date="2024-02" db="EMBL/GenBank/DDBJ databases">
        <title>Identification of pathogenicity and growth-promoting functions of Pseudomonas putida variants.</title>
        <authorList>
            <person name="Sun J."/>
        </authorList>
    </citation>
    <scope>NUCLEOTIDE SEQUENCE [LARGE SCALE GENOMIC DNA]</scope>
    <source>
        <strain evidence="11 12">A04</strain>
    </source>
</reference>
<evidence type="ECO:0000256" key="5">
    <source>
        <dbReference type="ARBA" id="ARBA00023002"/>
    </source>
</evidence>
<evidence type="ECO:0000259" key="10">
    <source>
        <dbReference type="Pfam" id="PF12806"/>
    </source>
</evidence>
<evidence type="ECO:0000313" key="12">
    <source>
        <dbReference type="Proteomes" id="UP001377692"/>
    </source>
</evidence>
<dbReference type="InterPro" id="IPR013786">
    <property type="entry name" value="AcylCoA_DH/ox_N"/>
</dbReference>
<keyword evidence="12" id="KW-1185">Reference proteome</keyword>
<feature type="domain" description="Acyl-CoA dehydrogenase/oxidase N-terminal" evidence="9">
    <location>
        <begin position="41"/>
        <end position="158"/>
    </location>
</feature>
<evidence type="ECO:0000256" key="4">
    <source>
        <dbReference type="ARBA" id="ARBA00022827"/>
    </source>
</evidence>
<keyword evidence="4 6" id="KW-0274">FAD</keyword>
<dbReference type="Gene3D" id="1.20.140.10">
    <property type="entry name" value="Butyryl-CoA Dehydrogenase, subunit A, domain 3"/>
    <property type="match status" value="1"/>
</dbReference>
<dbReference type="Proteomes" id="UP001377692">
    <property type="component" value="Unassembled WGS sequence"/>
</dbReference>
<dbReference type="InterPro" id="IPR009075">
    <property type="entry name" value="AcylCo_DH/oxidase_C"/>
</dbReference>
<dbReference type="RefSeq" id="WP_186703399.1">
    <property type="nucleotide sequence ID" value="NZ_JABWRY020000001.1"/>
</dbReference>
<dbReference type="EMBL" id="JBBHLD010000004">
    <property type="protein sequence ID" value="MEJ5904376.1"/>
    <property type="molecule type" value="Genomic_DNA"/>
</dbReference>
<dbReference type="Gene3D" id="1.10.540.10">
    <property type="entry name" value="Acyl-CoA dehydrogenase/oxidase, N-terminal domain"/>
    <property type="match status" value="1"/>
</dbReference>
<dbReference type="InterPro" id="IPR006091">
    <property type="entry name" value="Acyl-CoA_Oxase/DH_mid-dom"/>
</dbReference>
<dbReference type="SUPFAM" id="SSF56645">
    <property type="entry name" value="Acyl-CoA dehydrogenase NM domain-like"/>
    <property type="match status" value="1"/>
</dbReference>
<feature type="domain" description="Acyl-CoA dehydrogenase/oxidase C-terminal" evidence="7">
    <location>
        <begin position="286"/>
        <end position="446"/>
    </location>
</feature>
<comment type="cofactor">
    <cofactor evidence="1 6">
        <name>FAD</name>
        <dbReference type="ChEBI" id="CHEBI:57692"/>
    </cofactor>
</comment>
<evidence type="ECO:0000256" key="6">
    <source>
        <dbReference type="RuleBase" id="RU362125"/>
    </source>
</evidence>
<keyword evidence="5 6" id="KW-0560">Oxidoreductase</keyword>
<evidence type="ECO:0000256" key="1">
    <source>
        <dbReference type="ARBA" id="ARBA00001974"/>
    </source>
</evidence>
<dbReference type="Pfam" id="PF02771">
    <property type="entry name" value="Acyl-CoA_dh_N"/>
    <property type="match status" value="1"/>
</dbReference>
<dbReference type="InterPro" id="IPR046373">
    <property type="entry name" value="Acyl-CoA_Oxase/DH_mid-dom_sf"/>
</dbReference>
<gene>
    <name evidence="11" type="ORF">V7V80_06745</name>
</gene>
<evidence type="ECO:0000259" key="8">
    <source>
        <dbReference type="Pfam" id="PF02770"/>
    </source>
</evidence>
<protein>
    <submittedName>
        <fullName evidence="11">Acyl-CoA dehydrogenase family protein</fullName>
    </submittedName>
</protein>
<dbReference type="PANTHER" id="PTHR42803">
    <property type="entry name" value="ACYL-COA DEHYDROGENASE"/>
    <property type="match status" value="1"/>
</dbReference>
<dbReference type="InterPro" id="IPR036250">
    <property type="entry name" value="AcylCo_DH-like_C"/>
</dbReference>
<feature type="domain" description="Acyl-CoA oxidase/dehydrogenase middle" evidence="8">
    <location>
        <begin position="163"/>
        <end position="267"/>
    </location>
</feature>
<comment type="caution">
    <text evidence="11">The sequence shown here is derived from an EMBL/GenBank/DDBJ whole genome shotgun (WGS) entry which is preliminary data.</text>
</comment>
<dbReference type="SUPFAM" id="SSF47203">
    <property type="entry name" value="Acyl-CoA dehydrogenase C-terminal domain-like"/>
    <property type="match status" value="1"/>
</dbReference>
<evidence type="ECO:0000256" key="2">
    <source>
        <dbReference type="ARBA" id="ARBA00009347"/>
    </source>
</evidence>
<dbReference type="Pfam" id="PF12806">
    <property type="entry name" value="Acyl-CoA_dh_C"/>
    <property type="match status" value="1"/>
</dbReference>
<dbReference type="InterPro" id="IPR052166">
    <property type="entry name" value="Diverse_Acyl-CoA_DH"/>
</dbReference>
<dbReference type="InterPro" id="IPR037069">
    <property type="entry name" value="AcylCoA_DH/ox_N_sf"/>
</dbReference>
<feature type="domain" description="Acetyl-CoA dehydrogenase-like C-terminal" evidence="10">
    <location>
        <begin position="475"/>
        <end position="569"/>
    </location>
</feature>
<dbReference type="InterPro" id="IPR009100">
    <property type="entry name" value="AcylCoA_DH/oxidase_NM_dom_sf"/>
</dbReference>
<evidence type="ECO:0000259" key="9">
    <source>
        <dbReference type="Pfam" id="PF02771"/>
    </source>
</evidence>